<evidence type="ECO:0000313" key="1">
    <source>
        <dbReference type="EMBL" id="SVC71342.1"/>
    </source>
</evidence>
<dbReference type="EMBL" id="UINC01106583">
    <property type="protein sequence ID" value="SVC71342.1"/>
    <property type="molecule type" value="Genomic_DNA"/>
</dbReference>
<reference evidence="1" key="1">
    <citation type="submission" date="2018-05" db="EMBL/GenBank/DDBJ databases">
        <authorList>
            <person name="Lanie J.A."/>
            <person name="Ng W.-L."/>
            <person name="Kazmierczak K.M."/>
            <person name="Andrzejewski T.M."/>
            <person name="Davidsen T.M."/>
            <person name="Wayne K.J."/>
            <person name="Tettelin H."/>
            <person name="Glass J.I."/>
            <person name="Rusch D."/>
            <person name="Podicherti R."/>
            <person name="Tsui H.-C.T."/>
            <person name="Winkler M.E."/>
        </authorList>
    </citation>
    <scope>NUCLEOTIDE SEQUENCE</scope>
</reference>
<accession>A0A382PHE7</accession>
<name>A0A382PHE7_9ZZZZ</name>
<organism evidence="1">
    <name type="scientific">marine metagenome</name>
    <dbReference type="NCBI Taxonomy" id="408172"/>
    <lineage>
        <taxon>unclassified sequences</taxon>
        <taxon>metagenomes</taxon>
        <taxon>ecological metagenomes</taxon>
    </lineage>
</organism>
<dbReference type="AlphaFoldDB" id="A0A382PHE7"/>
<sequence length="47" mass="5072">MKAVLPKHAPHVGASWRAILVGLLLIPPNTYWIMDSAGQGYPTTVSL</sequence>
<feature type="non-terminal residue" evidence="1">
    <location>
        <position position="47"/>
    </location>
</feature>
<proteinExistence type="predicted"/>
<protein>
    <submittedName>
        <fullName evidence="1">Uncharacterized protein</fullName>
    </submittedName>
</protein>
<gene>
    <name evidence="1" type="ORF">METZ01_LOCUS324196</name>
</gene>